<evidence type="ECO:0000313" key="7">
    <source>
        <dbReference type="Proteomes" id="UP000076218"/>
    </source>
</evidence>
<accession>A0A154V5J9</accession>
<dbReference type="SUPFAM" id="SSF52788">
    <property type="entry name" value="Phosphotyrosine protein phosphatases I"/>
    <property type="match status" value="1"/>
</dbReference>
<dbReference type="InterPro" id="IPR017867">
    <property type="entry name" value="Tyr_phospatase_low_mol_wt"/>
</dbReference>
<name>A0A154V5J9_9MICO</name>
<feature type="active site" evidence="4">
    <location>
        <position position="41"/>
    </location>
</feature>
<proteinExistence type="inferred from homology"/>
<comment type="similarity">
    <text evidence="1">Belongs to the low molecular weight phosphotyrosine protein phosphatase family.</text>
</comment>
<dbReference type="InterPro" id="IPR050438">
    <property type="entry name" value="LMW_PTPase"/>
</dbReference>
<dbReference type="AlphaFoldDB" id="A0A154V5J9"/>
<evidence type="ECO:0000313" key="6">
    <source>
        <dbReference type="EMBL" id="KZC96529.1"/>
    </source>
</evidence>
<dbReference type="Pfam" id="PF01451">
    <property type="entry name" value="LMWPc"/>
    <property type="match status" value="1"/>
</dbReference>
<evidence type="ECO:0000256" key="1">
    <source>
        <dbReference type="ARBA" id="ARBA00011063"/>
    </source>
</evidence>
<dbReference type="PRINTS" id="PR00719">
    <property type="entry name" value="LMWPTPASE"/>
</dbReference>
<dbReference type="Proteomes" id="UP000076218">
    <property type="component" value="Unassembled WGS sequence"/>
</dbReference>
<dbReference type="RefSeq" id="WP_063070150.1">
    <property type="nucleotide sequence ID" value="NZ_LQXA01000003.1"/>
</dbReference>
<comment type="caution">
    <text evidence="6">The sequence shown here is derived from an EMBL/GenBank/DDBJ whole genome shotgun (WGS) entry which is preliminary data.</text>
</comment>
<dbReference type="InterPro" id="IPR023485">
    <property type="entry name" value="Ptyr_pPase"/>
</dbReference>
<dbReference type="STRING" id="31965.AWH51_02185"/>
<sequence length="239" mass="25599">MSELPPTSRRAARAALGAASTAGVDDGPFRVLFVCSGNICRSPLAEQVLRARVRAIFGGDASEADSVVRFSSAGTIAADGQRMPEQAAELSVRYGGDPSEHQARFLTPDIIRGTDLVLTMAREHRSAVVRQVPRANRSTFTLREFAALSAHLVEVSGEEKHITCDGDVPAQLRALIPLIAAQRGVTLPPAQEDDYDVVDPYRRSQSTYDASGEQAGRAIDSVLESVRAVTRTGASRLRG</sequence>
<dbReference type="PANTHER" id="PTHR11717">
    <property type="entry name" value="LOW MOLECULAR WEIGHT PROTEIN TYROSINE PHOSPHATASE"/>
    <property type="match status" value="1"/>
</dbReference>
<dbReference type="GO" id="GO:0004725">
    <property type="term" value="F:protein tyrosine phosphatase activity"/>
    <property type="evidence" value="ECO:0007669"/>
    <property type="project" value="InterPro"/>
</dbReference>
<dbReference type="EMBL" id="LQXA01000003">
    <property type="protein sequence ID" value="KZC96529.1"/>
    <property type="molecule type" value="Genomic_DNA"/>
</dbReference>
<dbReference type="InterPro" id="IPR036196">
    <property type="entry name" value="Ptyr_pPase_sf"/>
</dbReference>
<dbReference type="Gene3D" id="3.40.50.2300">
    <property type="match status" value="1"/>
</dbReference>
<keyword evidence="3" id="KW-0904">Protein phosphatase</keyword>
<evidence type="ECO:0000256" key="2">
    <source>
        <dbReference type="ARBA" id="ARBA00022801"/>
    </source>
</evidence>
<reference evidence="6 7" key="1">
    <citation type="submission" date="2016-01" db="EMBL/GenBank/DDBJ databases">
        <title>Draft genome sequence of Clavibacter michiganensis subsp. tessellarius DOAB 609.</title>
        <authorList>
            <person name="Tambong J.T."/>
        </authorList>
    </citation>
    <scope>NUCLEOTIDE SEQUENCE [LARGE SCALE GENOMIC DNA]</scope>
    <source>
        <strain evidence="6 7">DOAB 609</strain>
    </source>
</reference>
<gene>
    <name evidence="6" type="ORF">AWH51_02185</name>
</gene>
<protein>
    <submittedName>
        <fullName evidence="6">Protein tyrosine phosphatase</fullName>
    </submittedName>
</protein>
<evidence type="ECO:0000259" key="5">
    <source>
        <dbReference type="SMART" id="SM00226"/>
    </source>
</evidence>
<dbReference type="SMART" id="SM00226">
    <property type="entry name" value="LMWPc"/>
    <property type="match status" value="1"/>
</dbReference>
<evidence type="ECO:0000256" key="3">
    <source>
        <dbReference type="ARBA" id="ARBA00022912"/>
    </source>
</evidence>
<feature type="active site" description="Nucleophile" evidence="4">
    <location>
        <position position="35"/>
    </location>
</feature>
<evidence type="ECO:0000256" key="4">
    <source>
        <dbReference type="PIRSR" id="PIRSR617867-1"/>
    </source>
</evidence>
<organism evidence="6 7">
    <name type="scientific">Clavibacter tessellarius</name>
    <dbReference type="NCBI Taxonomy" id="31965"/>
    <lineage>
        <taxon>Bacteria</taxon>
        <taxon>Bacillati</taxon>
        <taxon>Actinomycetota</taxon>
        <taxon>Actinomycetes</taxon>
        <taxon>Micrococcales</taxon>
        <taxon>Microbacteriaceae</taxon>
        <taxon>Clavibacter</taxon>
    </lineage>
</organism>
<keyword evidence="2" id="KW-0378">Hydrolase</keyword>
<dbReference type="PANTHER" id="PTHR11717:SF31">
    <property type="entry name" value="LOW MOLECULAR WEIGHT PROTEIN-TYROSINE-PHOSPHATASE ETP-RELATED"/>
    <property type="match status" value="1"/>
</dbReference>
<feature type="domain" description="Phosphotyrosine protein phosphatase I" evidence="5">
    <location>
        <begin position="29"/>
        <end position="225"/>
    </location>
</feature>
<dbReference type="OrthoDB" id="9784339at2"/>